<dbReference type="GO" id="GO:0004252">
    <property type="term" value="F:serine-type endopeptidase activity"/>
    <property type="evidence" value="ECO:0007669"/>
    <property type="project" value="InterPro"/>
</dbReference>
<dbReference type="NCBIfam" id="NF008745">
    <property type="entry name" value="PRK11778.1"/>
    <property type="match status" value="1"/>
</dbReference>
<evidence type="ECO:0000259" key="12">
    <source>
        <dbReference type="Pfam" id="PF01343"/>
    </source>
</evidence>
<dbReference type="Gene3D" id="6.20.330.10">
    <property type="match status" value="1"/>
</dbReference>
<evidence type="ECO:0000256" key="1">
    <source>
        <dbReference type="ARBA" id="ARBA00004236"/>
    </source>
</evidence>
<evidence type="ECO:0000256" key="4">
    <source>
        <dbReference type="ARBA" id="ARBA00022670"/>
    </source>
</evidence>
<evidence type="ECO:0000259" key="13">
    <source>
        <dbReference type="Pfam" id="PF08496"/>
    </source>
</evidence>
<dbReference type="InterPro" id="IPR013703">
    <property type="entry name" value="Peptidase_S49_N_proteobac"/>
</dbReference>
<dbReference type="Pfam" id="PF08496">
    <property type="entry name" value="Peptidase_S49_N"/>
    <property type="match status" value="1"/>
</dbReference>
<dbReference type="Gene3D" id="3.90.226.10">
    <property type="entry name" value="2-enoyl-CoA Hydratase, Chain A, domain 1"/>
    <property type="match status" value="1"/>
</dbReference>
<evidence type="ECO:0000256" key="8">
    <source>
        <dbReference type="ARBA" id="ARBA00022989"/>
    </source>
</evidence>
<dbReference type="EMBL" id="MABE01000305">
    <property type="protein sequence ID" value="OUS40586.1"/>
    <property type="molecule type" value="Genomic_DNA"/>
</dbReference>
<keyword evidence="5 11" id="KW-0812">Transmembrane</keyword>
<dbReference type="AlphaFoldDB" id="A0A1Y5HTE0"/>
<dbReference type="Pfam" id="PF01343">
    <property type="entry name" value="Peptidase_S49"/>
    <property type="match status" value="1"/>
</dbReference>
<dbReference type="GO" id="GO:0006508">
    <property type="term" value="P:proteolysis"/>
    <property type="evidence" value="ECO:0007669"/>
    <property type="project" value="UniProtKB-KW"/>
</dbReference>
<evidence type="ECO:0000313" key="14">
    <source>
        <dbReference type="EMBL" id="OUS40586.1"/>
    </source>
</evidence>
<feature type="domain" description="Peptidase S49" evidence="12">
    <location>
        <begin position="174"/>
        <end position="320"/>
    </location>
</feature>
<evidence type="ECO:0000256" key="10">
    <source>
        <dbReference type="SAM" id="Coils"/>
    </source>
</evidence>
<evidence type="ECO:0000256" key="11">
    <source>
        <dbReference type="SAM" id="Phobius"/>
    </source>
</evidence>
<dbReference type="GO" id="GO:0005886">
    <property type="term" value="C:plasma membrane"/>
    <property type="evidence" value="ECO:0007669"/>
    <property type="project" value="UniProtKB-SubCell"/>
</dbReference>
<comment type="similarity">
    <text evidence="2">Belongs to the peptidase S49 family.</text>
</comment>
<keyword evidence="4 14" id="KW-0645">Protease</keyword>
<evidence type="ECO:0000256" key="5">
    <source>
        <dbReference type="ARBA" id="ARBA00022692"/>
    </source>
</evidence>
<evidence type="ECO:0000256" key="9">
    <source>
        <dbReference type="ARBA" id="ARBA00023136"/>
    </source>
</evidence>
<keyword evidence="9 11" id="KW-0472">Membrane</keyword>
<feature type="domain" description="Peptidase S49 N-terminal proteobacteria" evidence="13">
    <location>
        <begin position="2"/>
        <end position="171"/>
    </location>
</feature>
<keyword evidence="8 11" id="KW-1133">Transmembrane helix</keyword>
<keyword evidence="7" id="KW-0720">Serine protease</keyword>
<dbReference type="InterPro" id="IPR002142">
    <property type="entry name" value="Peptidase_S49"/>
</dbReference>
<keyword evidence="10" id="KW-0175">Coiled coil</keyword>
<organism evidence="14 15">
    <name type="scientific">Oleispira antarctica</name>
    <dbReference type="NCBI Taxonomy" id="188908"/>
    <lineage>
        <taxon>Bacteria</taxon>
        <taxon>Pseudomonadati</taxon>
        <taxon>Pseudomonadota</taxon>
        <taxon>Gammaproteobacteria</taxon>
        <taxon>Oceanospirillales</taxon>
        <taxon>Oceanospirillaceae</taxon>
        <taxon>Oleispira</taxon>
    </lineage>
</organism>
<proteinExistence type="inferred from homology"/>
<evidence type="ECO:0000256" key="3">
    <source>
        <dbReference type="ARBA" id="ARBA00022475"/>
    </source>
</evidence>
<reference evidence="15" key="1">
    <citation type="journal article" date="2017" name="Proc. Natl. Acad. Sci. U.S.A.">
        <title>Simulation of Deepwater Horizon oil plume reveals substrate specialization within a complex community of hydrocarbon degraders.</title>
        <authorList>
            <person name="Hu P."/>
            <person name="Dubinsky E.A."/>
            <person name="Probst A.J."/>
            <person name="Wang J."/>
            <person name="Sieber C.M.K."/>
            <person name="Tom L.M."/>
            <person name="Gardinali P."/>
            <person name="Banfield J.F."/>
            <person name="Atlas R.M."/>
            <person name="Andersen G.L."/>
        </authorList>
    </citation>
    <scope>NUCLEOTIDE SEQUENCE [LARGE SCALE GENOMIC DNA]</scope>
</reference>
<feature type="coiled-coil region" evidence="10">
    <location>
        <begin position="67"/>
        <end position="94"/>
    </location>
</feature>
<protein>
    <submittedName>
        <fullName evidence="14">Protease SohB</fullName>
    </submittedName>
</protein>
<keyword evidence="3" id="KW-1003">Cell membrane</keyword>
<evidence type="ECO:0000256" key="2">
    <source>
        <dbReference type="ARBA" id="ARBA00008683"/>
    </source>
</evidence>
<dbReference type="InterPro" id="IPR029045">
    <property type="entry name" value="ClpP/crotonase-like_dom_sf"/>
</dbReference>
<dbReference type="PANTHER" id="PTHR42987">
    <property type="entry name" value="PEPTIDASE S49"/>
    <property type="match status" value="1"/>
</dbReference>
<evidence type="ECO:0000256" key="7">
    <source>
        <dbReference type="ARBA" id="ARBA00022825"/>
    </source>
</evidence>
<dbReference type="Proteomes" id="UP000227088">
    <property type="component" value="Unassembled WGS sequence"/>
</dbReference>
<keyword evidence="6" id="KW-0378">Hydrolase</keyword>
<feature type="transmembrane region" description="Helical" evidence="11">
    <location>
        <begin position="12"/>
        <end position="31"/>
    </location>
</feature>
<comment type="subcellular location">
    <subcellularLocation>
        <location evidence="1">Cell membrane</location>
    </subcellularLocation>
</comment>
<dbReference type="SUPFAM" id="SSF52096">
    <property type="entry name" value="ClpP/crotonase"/>
    <property type="match status" value="1"/>
</dbReference>
<dbReference type="InterPro" id="IPR047272">
    <property type="entry name" value="S49_SppA_C"/>
</dbReference>
<accession>A0A1Y5HTE0</accession>
<sequence length="365" mass="40053">MEFLAEYGVFLLKALTIVVSIVLVVAGIAAVSGKQKQSHDGHITVNKVNDDLEEYKDVLEDSLFDKDELKEMEKARAKEDKEKAKAEKIKAKADKKAGKAADKAGAETTEAAKKRVFVLDFDGDIKASAADFMREEITAVLTMARKEDEVVVRLESGGGMVHSYGLASSQLQRIKDKGIPLTVCIDKVAASGGYMMACIADKIISAPFAIVGSIGVVAQLPNFSRLLKKHDVDFEMFTAGEYKRTVTMFGHNSAKAKDKFRDDLEETHVLFKNHVSHFRPNLNIAEVATGDVWYGQDALANNLVDQLGTSDDYLVDACNDADVFEVSYEFKKTLQEKLGFAVQMGIEKAATRFLTVLNAQAHTKG</sequence>
<evidence type="ECO:0000256" key="6">
    <source>
        <dbReference type="ARBA" id="ARBA00022801"/>
    </source>
</evidence>
<comment type="caution">
    <text evidence="14">The sequence shown here is derived from an EMBL/GenBank/DDBJ whole genome shotgun (WGS) entry which is preliminary data.</text>
</comment>
<dbReference type="CDD" id="cd07023">
    <property type="entry name" value="S49_Sppa_N_C"/>
    <property type="match status" value="1"/>
</dbReference>
<evidence type="ECO:0000313" key="15">
    <source>
        <dbReference type="Proteomes" id="UP000227088"/>
    </source>
</evidence>
<name>A0A1Y5HTE0_OLEAN</name>
<dbReference type="PANTHER" id="PTHR42987:SF4">
    <property type="entry name" value="PROTEASE SOHB-RELATED"/>
    <property type="match status" value="1"/>
</dbReference>
<gene>
    <name evidence="14" type="ORF">A9R00_05265</name>
</gene>